<keyword evidence="1" id="KW-0614">Plasmid</keyword>
<evidence type="ECO:0000313" key="1">
    <source>
        <dbReference type="EMBL" id="QND44029.1"/>
    </source>
</evidence>
<gene>
    <name evidence="1" type="ORF">HB770_34735</name>
</gene>
<organism evidence="1 2">
    <name type="scientific">Rhizobium leguminosarum bv. viciae</name>
    <dbReference type="NCBI Taxonomy" id="387"/>
    <lineage>
        <taxon>Bacteria</taxon>
        <taxon>Pseudomonadati</taxon>
        <taxon>Pseudomonadota</taxon>
        <taxon>Alphaproteobacteria</taxon>
        <taxon>Hyphomicrobiales</taxon>
        <taxon>Rhizobiaceae</taxon>
        <taxon>Rhizobium/Agrobacterium group</taxon>
        <taxon>Rhizobium</taxon>
    </lineage>
</organism>
<protein>
    <submittedName>
        <fullName evidence="1">Uncharacterized protein</fullName>
    </submittedName>
</protein>
<dbReference type="RefSeq" id="WP_018517418.1">
    <property type="nucleotide sequence ID" value="NZ_CP025507.1"/>
</dbReference>
<proteinExistence type="predicted"/>
<dbReference type="EMBL" id="CP050552">
    <property type="protein sequence ID" value="QND44029.1"/>
    <property type="molecule type" value="Genomic_DNA"/>
</dbReference>
<accession>A0A7G6RP47</accession>
<name>A0A7G6RP47_RHILV</name>
<dbReference type="Proteomes" id="UP000515518">
    <property type="component" value="Plasmid p_1"/>
</dbReference>
<dbReference type="AlphaFoldDB" id="A0A7G6RP47"/>
<geneLocation type="plasmid" evidence="1 2">
    <name>p_1</name>
</geneLocation>
<evidence type="ECO:0000313" key="2">
    <source>
        <dbReference type="Proteomes" id="UP000515518"/>
    </source>
</evidence>
<reference evidence="2" key="1">
    <citation type="journal article" date="2020" name="Mol. Plant Microbe">
        <title>Rhizobial microsymbionts of the narrowly endemic Oxytropis species growing in Kamchatka are characterized by significant genetic diversity and possess a set of genes that are associated with T3SS and T6SS secretion systems and can affect the development of symbiosis.</title>
        <authorList>
            <person name="Safronova V."/>
            <person name="Guro P."/>
            <person name="Sazanova A."/>
            <person name="Kuznetsova I."/>
            <person name="Belimov A."/>
            <person name="Yakubov V."/>
            <person name="Chirak E."/>
            <person name="Afonin A."/>
            <person name="Gogolev Y."/>
            <person name="Andronov E."/>
            <person name="Tikhonovich I."/>
        </authorList>
    </citation>
    <scope>NUCLEOTIDE SEQUENCE [LARGE SCALE GENOMIC DNA]</scope>
    <source>
        <strain evidence="2">RCAM0610</strain>
        <plasmid evidence="2">p_1</plasmid>
    </source>
</reference>
<sequence length="95" mass="10621">MDGSSRFKVAVIARCAQAQPSKGMCALDPSVEDQLGQETNQRKFSSVCVASRFPHAASWHVTYFLASISRHKDFKWSSLDFQLVMTAVSNSHRNE</sequence>